<comment type="caution">
    <text evidence="3">The sequence shown here is derived from an EMBL/GenBank/DDBJ whole genome shotgun (WGS) entry which is preliminary data.</text>
</comment>
<dbReference type="InterPro" id="IPR006076">
    <property type="entry name" value="FAD-dep_OxRdtase"/>
</dbReference>
<dbReference type="AlphaFoldDB" id="A0A7Y0HFM3"/>
<sequence>MTQLPSPAASLWRDTVDTSAAAEFLALDRDVDCDVAVVGAGYAGLHAAMTFADAGLDTVVLEAGPIGIGGSGRNGGVVSAKFRRSFVDLASSHGVETARRMYAISRDSVDHLTATLDRFDLTDVGFQKVGALKCAHNRRAFDHAVEEATWLQDTLGETGLHVLSRDAVEAETGSRDFVGGMLQDQAGTIQPLSYLSGLATALSNRGISIRTQSPVLSVTEAGGHVLLQTPGGCVRARQVLMATNAYSSLTSAGKALSRCVVPFRSAMIATDILPPSLNAKLLPKARSYTETRRMMRWFRKVDGRILFGGRGALGAVDSPAAFHRLERAMTAIFPDLRDVPIARRWSGHVALTFDGLPQAGSISDRIGYAIGFNGAGVAMSGYVGAQQARRMTGHPVDLSLIARGNLAPVPFFAFRAIGVRAVTFGYETLDALGL</sequence>
<gene>
    <name evidence="3" type="ORF">HH303_03020</name>
</gene>
<proteinExistence type="predicted"/>
<dbReference type="Gene3D" id="3.30.9.10">
    <property type="entry name" value="D-Amino Acid Oxidase, subunit A, domain 2"/>
    <property type="match status" value="1"/>
</dbReference>
<dbReference type="InterPro" id="IPR036188">
    <property type="entry name" value="FAD/NAD-bd_sf"/>
</dbReference>
<dbReference type="Gene3D" id="3.50.50.60">
    <property type="entry name" value="FAD/NAD(P)-binding domain"/>
    <property type="match status" value="1"/>
</dbReference>
<dbReference type="RefSeq" id="WP_169623710.1">
    <property type="nucleotide sequence ID" value="NZ_JABBNT010000001.1"/>
</dbReference>
<dbReference type="GO" id="GO:0016491">
    <property type="term" value="F:oxidoreductase activity"/>
    <property type="evidence" value="ECO:0007669"/>
    <property type="project" value="UniProtKB-KW"/>
</dbReference>
<protein>
    <submittedName>
        <fullName evidence="3">FAD-binding oxidoreductase</fullName>
    </submittedName>
</protein>
<reference evidence="3 4" key="1">
    <citation type="submission" date="2020-04" db="EMBL/GenBank/DDBJ databases">
        <title>Rhodospirillaceae bacterium KN72 isolated from deep sea.</title>
        <authorList>
            <person name="Zhang D.-C."/>
        </authorList>
    </citation>
    <scope>NUCLEOTIDE SEQUENCE [LARGE SCALE GENOMIC DNA]</scope>
    <source>
        <strain evidence="3 4">KN72</strain>
    </source>
</reference>
<name>A0A7Y0HFM3_9PROT</name>
<organism evidence="3 4">
    <name type="scientific">Pacificispira spongiicola</name>
    <dbReference type="NCBI Taxonomy" id="2729598"/>
    <lineage>
        <taxon>Bacteria</taxon>
        <taxon>Pseudomonadati</taxon>
        <taxon>Pseudomonadota</taxon>
        <taxon>Alphaproteobacteria</taxon>
        <taxon>Rhodospirillales</taxon>
        <taxon>Rhodospirillaceae</taxon>
        <taxon>Pacificispira</taxon>
    </lineage>
</organism>
<evidence type="ECO:0000313" key="4">
    <source>
        <dbReference type="Proteomes" id="UP000539372"/>
    </source>
</evidence>
<feature type="domain" description="FAD dependent oxidoreductase" evidence="2">
    <location>
        <begin position="34"/>
        <end position="385"/>
    </location>
</feature>
<keyword evidence="4" id="KW-1185">Reference proteome</keyword>
<keyword evidence="1" id="KW-0560">Oxidoreductase</keyword>
<dbReference type="EMBL" id="JABBNT010000001">
    <property type="protein sequence ID" value="NMM43434.1"/>
    <property type="molecule type" value="Genomic_DNA"/>
</dbReference>
<dbReference type="PANTHER" id="PTHR13847">
    <property type="entry name" value="SARCOSINE DEHYDROGENASE-RELATED"/>
    <property type="match status" value="1"/>
</dbReference>
<dbReference type="Proteomes" id="UP000539372">
    <property type="component" value="Unassembled WGS sequence"/>
</dbReference>
<accession>A0A7Y0HFM3</accession>
<evidence type="ECO:0000313" key="3">
    <source>
        <dbReference type="EMBL" id="NMM43434.1"/>
    </source>
</evidence>
<evidence type="ECO:0000259" key="2">
    <source>
        <dbReference type="Pfam" id="PF01266"/>
    </source>
</evidence>
<dbReference type="PANTHER" id="PTHR13847:SF281">
    <property type="entry name" value="FAD DEPENDENT OXIDOREDUCTASE DOMAIN-CONTAINING PROTEIN"/>
    <property type="match status" value="1"/>
</dbReference>
<dbReference type="SUPFAM" id="SSF51905">
    <property type="entry name" value="FAD/NAD(P)-binding domain"/>
    <property type="match status" value="1"/>
</dbReference>
<dbReference type="GO" id="GO:0005737">
    <property type="term" value="C:cytoplasm"/>
    <property type="evidence" value="ECO:0007669"/>
    <property type="project" value="TreeGrafter"/>
</dbReference>
<dbReference type="Pfam" id="PF01266">
    <property type="entry name" value="DAO"/>
    <property type="match status" value="1"/>
</dbReference>
<evidence type="ECO:0000256" key="1">
    <source>
        <dbReference type="ARBA" id="ARBA00023002"/>
    </source>
</evidence>